<organism evidence="1 2">
    <name type="scientific">Strongylus vulgaris</name>
    <name type="common">Blood worm</name>
    <dbReference type="NCBI Taxonomy" id="40348"/>
    <lineage>
        <taxon>Eukaryota</taxon>
        <taxon>Metazoa</taxon>
        <taxon>Ecdysozoa</taxon>
        <taxon>Nematoda</taxon>
        <taxon>Chromadorea</taxon>
        <taxon>Rhabditida</taxon>
        <taxon>Rhabditina</taxon>
        <taxon>Rhabditomorpha</taxon>
        <taxon>Strongyloidea</taxon>
        <taxon>Strongylidae</taxon>
        <taxon>Strongylus</taxon>
    </lineage>
</organism>
<dbReference type="AlphaFoldDB" id="A0A3P7JIU3"/>
<proteinExistence type="predicted"/>
<protein>
    <submittedName>
        <fullName evidence="1">Uncharacterized protein</fullName>
    </submittedName>
</protein>
<dbReference type="Proteomes" id="UP000270094">
    <property type="component" value="Unassembled WGS sequence"/>
</dbReference>
<keyword evidence="2" id="KW-1185">Reference proteome</keyword>
<sequence>MKGSTYVVGDSKAPAAEGEMKMHPEKGTAPLHPMAWMRMRVEMEWRWIAAMPDCDVVTLVKRKRMGGSGVEMVLNMEWVALGGVEGIANTEDEAISDEAAGLRIGGVAASIAEEVWIRVQIHFHVMVSRSKVERDWDFAEVSWDGAVAPTSITDFCVGVDIFANSSERFGWSG</sequence>
<gene>
    <name evidence="1" type="ORF">SVUK_LOCUS11065</name>
</gene>
<reference evidence="1 2" key="1">
    <citation type="submission" date="2018-11" db="EMBL/GenBank/DDBJ databases">
        <authorList>
            <consortium name="Pathogen Informatics"/>
        </authorList>
    </citation>
    <scope>NUCLEOTIDE SEQUENCE [LARGE SCALE GENOMIC DNA]</scope>
</reference>
<accession>A0A3P7JIU3</accession>
<name>A0A3P7JIU3_STRVU</name>
<evidence type="ECO:0000313" key="1">
    <source>
        <dbReference type="EMBL" id="VDM76067.1"/>
    </source>
</evidence>
<evidence type="ECO:0000313" key="2">
    <source>
        <dbReference type="Proteomes" id="UP000270094"/>
    </source>
</evidence>
<dbReference type="EMBL" id="UYYB01096279">
    <property type="protein sequence ID" value="VDM76067.1"/>
    <property type="molecule type" value="Genomic_DNA"/>
</dbReference>